<evidence type="ECO:0000256" key="3">
    <source>
        <dbReference type="SAM" id="SignalP"/>
    </source>
</evidence>
<keyword evidence="2" id="KW-1133">Transmembrane helix</keyword>
<name>A0AAD1Y3S9_EUPCR</name>
<evidence type="ECO:0000313" key="5">
    <source>
        <dbReference type="Proteomes" id="UP001295684"/>
    </source>
</evidence>
<sequence length="110" mass="12767">MKLNFYLISVLVAAMATSVNAACNINVVGYDCKNDLQIGDYIGIIVGYLLMTIMLLYVIIRLFVEEKIRYTDYKVQMEEAEKEAEEYGINYDELVRMDKEKAENDENKKF</sequence>
<keyword evidence="3" id="KW-0732">Signal</keyword>
<evidence type="ECO:0000256" key="2">
    <source>
        <dbReference type="SAM" id="Phobius"/>
    </source>
</evidence>
<keyword evidence="1" id="KW-0175">Coiled coil</keyword>
<reference evidence="4" key="1">
    <citation type="submission" date="2023-07" db="EMBL/GenBank/DDBJ databases">
        <authorList>
            <consortium name="AG Swart"/>
            <person name="Singh M."/>
            <person name="Singh A."/>
            <person name="Seah K."/>
            <person name="Emmerich C."/>
        </authorList>
    </citation>
    <scope>NUCLEOTIDE SEQUENCE</scope>
    <source>
        <strain evidence="4">DP1</strain>
    </source>
</reference>
<keyword evidence="2" id="KW-0812">Transmembrane</keyword>
<dbReference type="Proteomes" id="UP001295684">
    <property type="component" value="Unassembled WGS sequence"/>
</dbReference>
<protein>
    <submittedName>
        <fullName evidence="4">Uncharacterized protein</fullName>
    </submittedName>
</protein>
<proteinExistence type="predicted"/>
<accession>A0AAD1Y3S9</accession>
<evidence type="ECO:0000313" key="4">
    <source>
        <dbReference type="EMBL" id="CAI2384896.1"/>
    </source>
</evidence>
<dbReference type="AlphaFoldDB" id="A0AAD1Y3S9"/>
<feature type="signal peptide" evidence="3">
    <location>
        <begin position="1"/>
        <end position="21"/>
    </location>
</feature>
<feature type="chain" id="PRO_5042287853" evidence="3">
    <location>
        <begin position="22"/>
        <end position="110"/>
    </location>
</feature>
<feature type="transmembrane region" description="Helical" evidence="2">
    <location>
        <begin position="45"/>
        <end position="64"/>
    </location>
</feature>
<evidence type="ECO:0000256" key="1">
    <source>
        <dbReference type="SAM" id="Coils"/>
    </source>
</evidence>
<keyword evidence="5" id="KW-1185">Reference proteome</keyword>
<dbReference type="EMBL" id="CAMPGE010027249">
    <property type="protein sequence ID" value="CAI2384896.1"/>
    <property type="molecule type" value="Genomic_DNA"/>
</dbReference>
<comment type="caution">
    <text evidence="4">The sequence shown here is derived from an EMBL/GenBank/DDBJ whole genome shotgun (WGS) entry which is preliminary data.</text>
</comment>
<gene>
    <name evidence="4" type="ORF">ECRASSUSDP1_LOCUS26436</name>
</gene>
<feature type="coiled-coil region" evidence="1">
    <location>
        <begin position="63"/>
        <end position="97"/>
    </location>
</feature>
<organism evidence="4 5">
    <name type="scientific">Euplotes crassus</name>
    <dbReference type="NCBI Taxonomy" id="5936"/>
    <lineage>
        <taxon>Eukaryota</taxon>
        <taxon>Sar</taxon>
        <taxon>Alveolata</taxon>
        <taxon>Ciliophora</taxon>
        <taxon>Intramacronucleata</taxon>
        <taxon>Spirotrichea</taxon>
        <taxon>Hypotrichia</taxon>
        <taxon>Euplotida</taxon>
        <taxon>Euplotidae</taxon>
        <taxon>Moneuplotes</taxon>
    </lineage>
</organism>
<keyword evidence="2" id="KW-0472">Membrane</keyword>